<evidence type="ECO:0000256" key="2">
    <source>
        <dbReference type="ARBA" id="ARBA00011017"/>
    </source>
</evidence>
<dbReference type="PROSITE" id="PS51790">
    <property type="entry name" value="MSRB"/>
    <property type="match status" value="1"/>
</dbReference>
<evidence type="ECO:0000259" key="11">
    <source>
        <dbReference type="PROSITE" id="PS51790"/>
    </source>
</evidence>
<dbReference type="GO" id="GO:0030091">
    <property type="term" value="P:protein repair"/>
    <property type="evidence" value="ECO:0007669"/>
    <property type="project" value="InterPro"/>
</dbReference>
<dbReference type="GO" id="GO:0005737">
    <property type="term" value="C:cytoplasm"/>
    <property type="evidence" value="ECO:0007669"/>
    <property type="project" value="TreeGrafter"/>
</dbReference>
<comment type="caution">
    <text evidence="12">The sequence shown here is derived from an EMBL/GenBank/DDBJ whole genome shotgun (WGS) entry which is preliminary data.</text>
</comment>
<dbReference type="GO" id="GO:0033744">
    <property type="term" value="F:L-methionine:thioredoxin-disulfide S-oxidoreductase activity"/>
    <property type="evidence" value="ECO:0007669"/>
    <property type="project" value="RHEA"/>
</dbReference>
<evidence type="ECO:0000256" key="6">
    <source>
        <dbReference type="ARBA" id="ARBA00047806"/>
    </source>
</evidence>
<dbReference type="GO" id="GO:0033743">
    <property type="term" value="F:peptide-methionine (R)-S-oxide reductase activity"/>
    <property type="evidence" value="ECO:0007669"/>
    <property type="project" value="UniProtKB-UniRule"/>
</dbReference>
<dbReference type="PANTHER" id="PTHR10173">
    <property type="entry name" value="METHIONINE SULFOXIDE REDUCTASE"/>
    <property type="match status" value="1"/>
</dbReference>
<reference evidence="12 13" key="1">
    <citation type="submission" date="2014-08" db="EMBL/GenBank/DDBJ databases">
        <title>Clostridium innocuum, an unnegligible vancomycin-resistant pathogen causing extra-intestinal infections.</title>
        <authorList>
            <person name="Feng Y."/>
            <person name="Chiu C.-H."/>
        </authorList>
    </citation>
    <scope>NUCLEOTIDE SEQUENCE [LARGE SCALE GENOMIC DNA]</scope>
    <source>
        <strain evidence="12 13">AN88</strain>
    </source>
</reference>
<comment type="catalytic activity">
    <reaction evidence="6 10">
        <text>L-methionyl-[protein] + [thioredoxin]-disulfide + H2O = L-methionyl-(S)-S-oxide-[protein] + [thioredoxin]-dithiol</text>
        <dbReference type="Rhea" id="RHEA:14217"/>
        <dbReference type="Rhea" id="RHEA-COMP:10698"/>
        <dbReference type="Rhea" id="RHEA-COMP:10700"/>
        <dbReference type="Rhea" id="RHEA-COMP:12313"/>
        <dbReference type="Rhea" id="RHEA-COMP:12315"/>
        <dbReference type="ChEBI" id="CHEBI:15377"/>
        <dbReference type="ChEBI" id="CHEBI:16044"/>
        <dbReference type="ChEBI" id="CHEBI:29950"/>
        <dbReference type="ChEBI" id="CHEBI:44120"/>
        <dbReference type="ChEBI" id="CHEBI:50058"/>
        <dbReference type="EC" id="1.8.4.11"/>
    </reaction>
</comment>
<dbReference type="FunFam" id="2.170.150.20:FF:000003">
    <property type="entry name" value="Peptide methionine sulfoxide reductase MsrB"/>
    <property type="match status" value="1"/>
</dbReference>
<dbReference type="InterPro" id="IPR002579">
    <property type="entry name" value="Met_Sox_Rdtase_MsrB_dom"/>
</dbReference>
<accession>A0A099I928</accession>
<comment type="caution">
    <text evidence="9">Lacks conserved residue(s) required for the propagation of feature annotation.</text>
</comment>
<evidence type="ECO:0000256" key="9">
    <source>
        <dbReference type="HAMAP-Rule" id="MF_01400"/>
    </source>
</evidence>
<dbReference type="EC" id="1.8.4.11" evidence="10"/>
<feature type="domain" description="MsrB" evidence="11">
    <location>
        <begin position="214"/>
        <end position="337"/>
    </location>
</feature>
<dbReference type="AlphaFoldDB" id="A0A099I928"/>
<dbReference type="GO" id="GO:0008113">
    <property type="term" value="F:peptide-methionine (S)-S-oxide reductase activity"/>
    <property type="evidence" value="ECO:0007669"/>
    <property type="project" value="UniProtKB-UniRule"/>
</dbReference>
<gene>
    <name evidence="9" type="primary">msrB</name>
    <name evidence="10" type="synonym">msrA</name>
    <name evidence="12" type="ORF">CIAN88_04920</name>
</gene>
<comment type="similarity">
    <text evidence="1">In the C-terminal section; belongs to the MsrB Met sulfoxide reductase family.</text>
</comment>
<dbReference type="Pfam" id="PF01625">
    <property type="entry name" value="PMSR"/>
    <property type="match status" value="1"/>
</dbReference>
<name>A0A099I928_CLOIN</name>
<evidence type="ECO:0000256" key="10">
    <source>
        <dbReference type="HAMAP-Rule" id="MF_01401"/>
    </source>
</evidence>
<dbReference type="HAMAP" id="MF_01400">
    <property type="entry name" value="MsrB"/>
    <property type="match status" value="1"/>
</dbReference>
<dbReference type="EC" id="1.8.4.12" evidence="9"/>
<dbReference type="InterPro" id="IPR002569">
    <property type="entry name" value="Met_Sox_Rdtase_MsrA_dom"/>
</dbReference>
<dbReference type="RefSeq" id="WP_044904396.1">
    <property type="nucleotide sequence ID" value="NZ_JQIF01000020.1"/>
</dbReference>
<dbReference type="Gene3D" id="3.30.1060.10">
    <property type="entry name" value="Peptide methionine sulphoxide reductase MsrA"/>
    <property type="match status" value="1"/>
</dbReference>
<dbReference type="EMBL" id="JQIF01000020">
    <property type="protein sequence ID" value="KGJ54205.1"/>
    <property type="molecule type" value="Genomic_DNA"/>
</dbReference>
<feature type="active site" description="Nucleophile" evidence="9">
    <location>
        <position position="326"/>
    </location>
</feature>
<dbReference type="SUPFAM" id="SSF55068">
    <property type="entry name" value="Peptide methionine sulfoxide reductase"/>
    <property type="match status" value="1"/>
</dbReference>
<comment type="catalytic activity">
    <reaction evidence="8 10">
        <text>[thioredoxin]-disulfide + L-methionine + H2O = L-methionine (S)-S-oxide + [thioredoxin]-dithiol</text>
        <dbReference type="Rhea" id="RHEA:19993"/>
        <dbReference type="Rhea" id="RHEA-COMP:10698"/>
        <dbReference type="Rhea" id="RHEA-COMP:10700"/>
        <dbReference type="ChEBI" id="CHEBI:15377"/>
        <dbReference type="ChEBI" id="CHEBI:29950"/>
        <dbReference type="ChEBI" id="CHEBI:50058"/>
        <dbReference type="ChEBI" id="CHEBI:57844"/>
        <dbReference type="ChEBI" id="CHEBI:58772"/>
        <dbReference type="EC" id="1.8.4.11"/>
    </reaction>
</comment>
<evidence type="ECO:0000256" key="7">
    <source>
        <dbReference type="ARBA" id="ARBA00048488"/>
    </source>
</evidence>
<keyword evidence="3 9" id="KW-0560">Oxidoreductase</keyword>
<proteinExistence type="inferred from homology"/>
<dbReference type="HAMAP" id="MF_01401">
    <property type="entry name" value="MsrA"/>
    <property type="match status" value="1"/>
</dbReference>
<dbReference type="Pfam" id="PF01641">
    <property type="entry name" value="SelR"/>
    <property type="match status" value="1"/>
</dbReference>
<comment type="similarity">
    <text evidence="9">Belongs to the MsrB Met sulfoxide reductase family.</text>
</comment>
<dbReference type="InterPro" id="IPR028427">
    <property type="entry name" value="Met_Sox_Rdtase_MsrB"/>
</dbReference>
<dbReference type="SUPFAM" id="SSF51316">
    <property type="entry name" value="Mss4-like"/>
    <property type="match status" value="1"/>
</dbReference>
<comment type="catalytic activity">
    <reaction evidence="7 9">
        <text>L-methionyl-[protein] + [thioredoxin]-disulfide + H2O = L-methionyl-(R)-S-oxide-[protein] + [thioredoxin]-dithiol</text>
        <dbReference type="Rhea" id="RHEA:24164"/>
        <dbReference type="Rhea" id="RHEA-COMP:10698"/>
        <dbReference type="Rhea" id="RHEA-COMP:10700"/>
        <dbReference type="Rhea" id="RHEA-COMP:12313"/>
        <dbReference type="Rhea" id="RHEA-COMP:12314"/>
        <dbReference type="ChEBI" id="CHEBI:15377"/>
        <dbReference type="ChEBI" id="CHEBI:16044"/>
        <dbReference type="ChEBI" id="CHEBI:29950"/>
        <dbReference type="ChEBI" id="CHEBI:45764"/>
        <dbReference type="ChEBI" id="CHEBI:50058"/>
        <dbReference type="EC" id="1.8.4.12"/>
    </reaction>
</comment>
<feature type="active site" evidence="10">
    <location>
        <position position="49"/>
    </location>
</feature>
<dbReference type="NCBIfam" id="TIGR00357">
    <property type="entry name" value="peptide-methionine (R)-S-oxide reductase MsrB"/>
    <property type="match status" value="1"/>
</dbReference>
<evidence type="ECO:0000256" key="3">
    <source>
        <dbReference type="ARBA" id="ARBA00023002"/>
    </source>
</evidence>
<keyword evidence="4" id="KW-0511">Multifunctional enzyme</keyword>
<comment type="function">
    <text evidence="5 10">Has an important function as a repair enzyme for proteins that have been inactivated by oxidation. Catalyzes the reversible oxidation-reduction of methionine sulfoxide in proteins to methionine.</text>
</comment>
<evidence type="ECO:0000256" key="4">
    <source>
        <dbReference type="ARBA" id="ARBA00023268"/>
    </source>
</evidence>
<dbReference type="InterPro" id="IPR036509">
    <property type="entry name" value="Met_Sox_Rdtase_MsrA_sf"/>
</dbReference>
<dbReference type="GO" id="GO:0006979">
    <property type="term" value="P:response to oxidative stress"/>
    <property type="evidence" value="ECO:0007669"/>
    <property type="project" value="InterPro"/>
</dbReference>
<protein>
    <recommendedName>
        <fullName evidence="9 10">Multifunctional fusion protein</fullName>
    </recommendedName>
    <domain>
        <recommendedName>
            <fullName evidence="10">Peptide methionine sulfoxide reductase MsrA</fullName>
            <shortName evidence="10">Protein-methionine-S-oxide reductase</shortName>
            <ecNumber evidence="10">1.8.4.11</ecNumber>
        </recommendedName>
        <alternativeName>
            <fullName evidence="10">Peptide-methionine (S)-S-oxide reductase</fullName>
            <shortName evidence="10">Peptide Met(O) reductase</shortName>
        </alternativeName>
    </domain>
    <domain>
        <recommendedName>
            <fullName evidence="9">Peptide methionine sulfoxide reductase MsrB</fullName>
            <ecNumber evidence="9">1.8.4.12</ecNumber>
        </recommendedName>
        <alternativeName>
            <fullName evidence="9">Peptide-methionine (R)-S-oxide reductase</fullName>
        </alternativeName>
    </domain>
</protein>
<dbReference type="NCBIfam" id="TIGR00401">
    <property type="entry name" value="msrA"/>
    <property type="match status" value="1"/>
</dbReference>
<sequence length="361" mass="41094">MVLLIFAAAGILLLFYLFTRKSEQPVQKVNIQADIQHDEEAEIFLAGGCFWGVQKFLSSLEGVRFTECGYANGTSDNPSYEDVCTKDTGFAECVHVLYDKNVLTLEELLNQFYTIIDPVSVNRQGNDTGSQYRTGIYYTNPKDADVIQQSLDKLQKSYDQPLAVEYQSLENFYSAETCHQDYLDKHPDGYCHIPAWKFERKEAAEPHRFPLPEKQELKQRLSAEQFAVTQENATERPYRNAYWDTFEKGIYVDIVSGEPLFLSTDKFVSGCGWPSFTRPIQKDLIKEKSDISGGMRRTEVRSAHSDAHLGHVFDDGPQHCGGMRYCINSAALKFIPISEMEEKGYGDYLALIQQENQQSAE</sequence>
<evidence type="ECO:0000313" key="12">
    <source>
        <dbReference type="EMBL" id="KGJ54205.1"/>
    </source>
</evidence>
<organism evidence="12 13">
    <name type="scientific">Clostridium innocuum</name>
    <dbReference type="NCBI Taxonomy" id="1522"/>
    <lineage>
        <taxon>Bacteria</taxon>
        <taxon>Bacillati</taxon>
        <taxon>Bacillota</taxon>
        <taxon>Clostridia</taxon>
        <taxon>Eubacteriales</taxon>
        <taxon>Clostridiaceae</taxon>
        <taxon>Clostridium</taxon>
    </lineage>
</organism>
<dbReference type="PANTHER" id="PTHR10173:SF59">
    <property type="entry name" value="PEPTIDE METHIONINE SULFOXIDE REDUCTASE MSRA_MSRB"/>
    <property type="match status" value="1"/>
</dbReference>
<evidence type="ECO:0000256" key="8">
    <source>
        <dbReference type="ARBA" id="ARBA00048782"/>
    </source>
</evidence>
<comment type="similarity">
    <text evidence="10">Belongs to the MsrA Met sulfoxide reductase family.</text>
</comment>
<dbReference type="Gene3D" id="2.170.150.20">
    <property type="entry name" value="Peptide methionine sulfoxide reductase"/>
    <property type="match status" value="1"/>
</dbReference>
<evidence type="ECO:0000256" key="5">
    <source>
        <dbReference type="ARBA" id="ARBA00024679"/>
    </source>
</evidence>
<evidence type="ECO:0000256" key="1">
    <source>
        <dbReference type="ARBA" id="ARBA00008076"/>
    </source>
</evidence>
<dbReference type="Proteomes" id="UP000030008">
    <property type="component" value="Unassembled WGS sequence"/>
</dbReference>
<evidence type="ECO:0000313" key="13">
    <source>
        <dbReference type="Proteomes" id="UP000030008"/>
    </source>
</evidence>
<dbReference type="InterPro" id="IPR011057">
    <property type="entry name" value="Mss4-like_sf"/>
</dbReference>
<comment type="similarity">
    <text evidence="2">In the N-terminal section; belongs to the MsrA Met sulfoxide reductase family.</text>
</comment>